<dbReference type="Gene3D" id="3.80.10.10">
    <property type="entry name" value="Ribonuclease Inhibitor"/>
    <property type="match status" value="1"/>
</dbReference>
<evidence type="ECO:0000313" key="2">
    <source>
        <dbReference type="Proteomes" id="UP001362999"/>
    </source>
</evidence>
<name>A0AAW0D7U8_9AGAR</name>
<dbReference type="SUPFAM" id="SSF52047">
    <property type="entry name" value="RNI-like"/>
    <property type="match status" value="1"/>
</dbReference>
<reference evidence="1 2" key="1">
    <citation type="journal article" date="2024" name="J Genomics">
        <title>Draft genome sequencing and assembly of Favolaschia claudopus CIRM-BRFM 2984 isolated from oak limbs.</title>
        <authorList>
            <person name="Navarro D."/>
            <person name="Drula E."/>
            <person name="Chaduli D."/>
            <person name="Cazenave R."/>
            <person name="Ahrendt S."/>
            <person name="Wang J."/>
            <person name="Lipzen A."/>
            <person name="Daum C."/>
            <person name="Barry K."/>
            <person name="Grigoriev I.V."/>
            <person name="Favel A."/>
            <person name="Rosso M.N."/>
            <person name="Martin F."/>
        </authorList>
    </citation>
    <scope>NUCLEOTIDE SEQUENCE [LARGE SCALE GENOMIC DNA]</scope>
    <source>
        <strain evidence="1 2">CIRM-BRFM 2984</strain>
    </source>
</reference>
<organism evidence="1 2">
    <name type="scientific">Favolaschia claudopus</name>
    <dbReference type="NCBI Taxonomy" id="2862362"/>
    <lineage>
        <taxon>Eukaryota</taxon>
        <taxon>Fungi</taxon>
        <taxon>Dikarya</taxon>
        <taxon>Basidiomycota</taxon>
        <taxon>Agaricomycotina</taxon>
        <taxon>Agaricomycetes</taxon>
        <taxon>Agaricomycetidae</taxon>
        <taxon>Agaricales</taxon>
        <taxon>Marasmiineae</taxon>
        <taxon>Mycenaceae</taxon>
        <taxon>Favolaschia</taxon>
    </lineage>
</organism>
<evidence type="ECO:0008006" key="3">
    <source>
        <dbReference type="Google" id="ProtNLM"/>
    </source>
</evidence>
<comment type="caution">
    <text evidence="1">The sequence shown here is derived from an EMBL/GenBank/DDBJ whole genome shotgun (WGS) entry which is preliminary data.</text>
</comment>
<dbReference type="AlphaFoldDB" id="A0AAW0D7U8"/>
<keyword evidence="2" id="KW-1185">Reference proteome</keyword>
<protein>
    <recommendedName>
        <fullName evidence="3">F-box domain-containing protein</fullName>
    </recommendedName>
</protein>
<proteinExistence type="predicted"/>
<evidence type="ECO:0000313" key="1">
    <source>
        <dbReference type="EMBL" id="KAK7047022.1"/>
    </source>
</evidence>
<accession>A0AAW0D7U8</accession>
<dbReference type="InterPro" id="IPR032675">
    <property type="entry name" value="LRR_dom_sf"/>
</dbReference>
<gene>
    <name evidence="1" type="ORF">R3P38DRAFT_2877849</name>
</gene>
<dbReference type="EMBL" id="JAWWNJ010000010">
    <property type="protein sequence ID" value="KAK7047022.1"/>
    <property type="molecule type" value="Genomic_DNA"/>
</dbReference>
<dbReference type="Proteomes" id="UP001362999">
    <property type="component" value="Unassembled WGS sequence"/>
</dbReference>
<sequence length="479" mass="54649">MSQCSTFPTELWTEICSLLPTEALRNLSSTHHPLYDVARPLGFTEYKLYPYPYDFYPDRNKLDDALERLAFYTSPEMAPKVRTSTARINTYKWQGSPQREDQGSEHVLMNAFFAALPKFTALQELCANRIQFTRTGLTSMCALRTLRRVEVSACTIANGQHIDRASLTLSIEKFTARFDDRMNDLWMSSLSRDTLRDLEFAEPMGVINVRPFPNVRRLKVHNLPPHLSDTLAIFSKFQNLRIYESSYTSVLRNVPPAQEAAIFPVLEQYTGAFENLTIFLQRPTLTHIELESGYPVQLLLDHLRGYTLVPNITSFTAFFTSDAENEFGETELNALLTLFPGLRELELKLRPDAREDGGFTPQATTFFSKLPSSALLPRTLKTLSLEWDFPYEYGSTESAMGNDPAAPLPADIPDLPSLCAALRERCPELIHIYLNGYHFGYVWWNTDSVWEATANSYDEIEMIRVNRNERIHGPPVLIS</sequence>